<sequence length="215" mass="24503">MAYIWGVDSAQAVTKELYNCVLNHYGKPKYWGRYLTTVPNASEGLTPQEIDLLQNSGTKVMAIYNNFKEATGYRKGRVTAQNAAFHANRLKFPQGNILFANVEKFFDVDEEWIRGYVDAMYNTNYKPGFYNDPVNGPFQKAYCDALAKDNRVGTQAVLWSAEPETGVTKARKAPKFNPQKPNCKANVWGWQYGRDAEACPIDTNVINNRLYEMLW</sequence>
<comment type="caution">
    <text evidence="2">The sequence shown here is derived from an EMBL/GenBank/DDBJ whole genome shotgun (WGS) entry which is preliminary data.</text>
</comment>
<dbReference type="Gene3D" id="3.20.20.80">
    <property type="entry name" value="Glycosidases"/>
    <property type="match status" value="1"/>
</dbReference>
<reference evidence="2 3" key="1">
    <citation type="submission" date="2013-08" db="EMBL/GenBank/DDBJ databases">
        <authorList>
            <person name="Huang J."/>
            <person name="Wang G."/>
        </authorList>
    </citation>
    <scope>NUCLEOTIDE SEQUENCE [LARGE SCALE GENOMIC DNA]</scope>
    <source>
        <strain evidence="2 3">JSM 072002</strain>
    </source>
</reference>
<dbReference type="eggNOG" id="COG3291">
    <property type="taxonomic scope" value="Bacteria"/>
</dbReference>
<dbReference type="Proteomes" id="UP000030401">
    <property type="component" value="Unassembled WGS sequence"/>
</dbReference>
<dbReference type="InterPro" id="IPR015020">
    <property type="entry name" value="Rv2525c-like_Glyco_Hydro-like"/>
</dbReference>
<dbReference type="OrthoDB" id="2080590at2"/>
<feature type="domain" description="Rv2525c-like glycoside hydrolase-like" evidence="1">
    <location>
        <begin position="30"/>
        <end position="130"/>
    </location>
</feature>
<dbReference type="EMBL" id="AVPG01000008">
    <property type="protein sequence ID" value="KGX87234.1"/>
    <property type="molecule type" value="Genomic_DNA"/>
</dbReference>
<name>A0A0A5G5A5_9BACI</name>
<gene>
    <name evidence="2" type="ORF">N784_16510</name>
</gene>
<dbReference type="Pfam" id="PF08924">
    <property type="entry name" value="Rv2525c_GlyHyd-like"/>
    <property type="match status" value="1"/>
</dbReference>
<dbReference type="STRING" id="1385512.N784_16510"/>
<dbReference type="AlphaFoldDB" id="A0A0A5G5A5"/>
<dbReference type="RefSeq" id="WP_036833739.1">
    <property type="nucleotide sequence ID" value="NZ_AVPG01000008.1"/>
</dbReference>
<keyword evidence="3" id="KW-1185">Reference proteome</keyword>
<evidence type="ECO:0000259" key="1">
    <source>
        <dbReference type="Pfam" id="PF08924"/>
    </source>
</evidence>
<evidence type="ECO:0000313" key="2">
    <source>
        <dbReference type="EMBL" id="KGX87234.1"/>
    </source>
</evidence>
<accession>A0A0A5G5A5</accession>
<proteinExistence type="predicted"/>
<evidence type="ECO:0000313" key="3">
    <source>
        <dbReference type="Proteomes" id="UP000030401"/>
    </source>
</evidence>
<dbReference type="SUPFAM" id="SSF51445">
    <property type="entry name" value="(Trans)glycosidases"/>
    <property type="match status" value="1"/>
</dbReference>
<protein>
    <recommendedName>
        <fullName evidence="1">Rv2525c-like glycoside hydrolase-like domain-containing protein</fullName>
    </recommendedName>
</protein>
<organism evidence="2 3">
    <name type="scientific">Pontibacillus litoralis JSM 072002</name>
    <dbReference type="NCBI Taxonomy" id="1385512"/>
    <lineage>
        <taxon>Bacteria</taxon>
        <taxon>Bacillati</taxon>
        <taxon>Bacillota</taxon>
        <taxon>Bacilli</taxon>
        <taxon>Bacillales</taxon>
        <taxon>Bacillaceae</taxon>
        <taxon>Pontibacillus</taxon>
    </lineage>
</organism>
<dbReference type="InterPro" id="IPR017853">
    <property type="entry name" value="GH"/>
</dbReference>